<proteinExistence type="predicted"/>
<keyword evidence="2" id="KW-1185">Reference proteome</keyword>
<comment type="caution">
    <text evidence="1">The sequence shown here is derived from an EMBL/GenBank/DDBJ whole genome shotgun (WGS) entry which is preliminary data.</text>
</comment>
<dbReference type="AlphaFoldDB" id="A0A399S627"/>
<organism evidence="1 2">
    <name type="scientific">Pontibacter oryzae</name>
    <dbReference type="NCBI Taxonomy" id="2304593"/>
    <lineage>
        <taxon>Bacteria</taxon>
        <taxon>Pseudomonadati</taxon>
        <taxon>Bacteroidota</taxon>
        <taxon>Cytophagia</taxon>
        <taxon>Cytophagales</taxon>
        <taxon>Hymenobacteraceae</taxon>
        <taxon>Pontibacter</taxon>
    </lineage>
</organism>
<accession>A0A399S627</accession>
<dbReference type="Proteomes" id="UP000266005">
    <property type="component" value="Unassembled WGS sequence"/>
</dbReference>
<reference evidence="2" key="1">
    <citation type="submission" date="2018-08" db="EMBL/GenBank/DDBJ databases">
        <title>Mucilaginibacter sp. MYSH2.</title>
        <authorList>
            <person name="Seo T."/>
        </authorList>
    </citation>
    <scope>NUCLEOTIDE SEQUENCE [LARGE SCALE GENOMIC DNA]</scope>
    <source>
        <strain evidence="2">KIRAN</strain>
    </source>
</reference>
<evidence type="ECO:0000313" key="1">
    <source>
        <dbReference type="EMBL" id="RIJ37522.1"/>
    </source>
</evidence>
<protein>
    <submittedName>
        <fullName evidence="1">Uncharacterized protein</fullName>
    </submittedName>
</protein>
<name>A0A399S627_9BACT</name>
<gene>
    <name evidence="1" type="ORF">D1627_10415</name>
</gene>
<dbReference type="EMBL" id="QWGE01000003">
    <property type="protein sequence ID" value="RIJ37522.1"/>
    <property type="molecule type" value="Genomic_DNA"/>
</dbReference>
<sequence>MWNKCECPDSLILFVKQKQKQMEETDIVKLTETGTDLLRKMLGTRICYFITDSIKIEASGSNVRYWALEFAVGLTTNKRDQSFINISADYKLSSKSSTTYYGFEIEESKVPLRKEKLLQSGQYSEIKVLSGQVLMLEIYQDWNQEFDETIHYDAAIVLYTDSQKYMLKVREELVGGVDVILDEAAIEAELVDLKLRQSLV</sequence>
<evidence type="ECO:0000313" key="2">
    <source>
        <dbReference type="Proteomes" id="UP000266005"/>
    </source>
</evidence>